<dbReference type="PANTHER" id="PTHR38340:SF1">
    <property type="entry name" value="S-LAYER PROTEIN"/>
    <property type="match status" value="1"/>
</dbReference>
<feature type="region of interest" description="Disordered" evidence="3">
    <location>
        <begin position="1031"/>
        <end position="1052"/>
    </location>
</feature>
<dbReference type="Gene3D" id="2.150.10.10">
    <property type="entry name" value="Serralysin-like metalloprotease, C-terminal"/>
    <property type="match status" value="2"/>
</dbReference>
<accession>A0ABT3ATS9</accession>
<dbReference type="InterPro" id="IPR018511">
    <property type="entry name" value="Hemolysin-typ_Ca-bd_CS"/>
</dbReference>
<gene>
    <name evidence="5" type="ORF">OGM63_03140</name>
</gene>
<evidence type="ECO:0000313" key="5">
    <source>
        <dbReference type="EMBL" id="MCV3212537.1"/>
    </source>
</evidence>
<comment type="caution">
    <text evidence="5">The sequence shown here is derived from an EMBL/GenBank/DDBJ whole genome shotgun (WGS) entry which is preliminary data.</text>
</comment>
<comment type="subcellular location">
    <subcellularLocation>
        <location evidence="1">Secreted</location>
    </subcellularLocation>
</comment>
<evidence type="ECO:0000259" key="4">
    <source>
        <dbReference type="Pfam" id="PF14252"/>
    </source>
</evidence>
<keyword evidence="6" id="KW-1185">Reference proteome</keyword>
<evidence type="ECO:0000256" key="1">
    <source>
        <dbReference type="ARBA" id="ARBA00004613"/>
    </source>
</evidence>
<keyword evidence="2" id="KW-0964">Secreted</keyword>
<dbReference type="InterPro" id="IPR001343">
    <property type="entry name" value="Hemolysn_Ca-bd"/>
</dbReference>
<feature type="domain" description="DUF4347" evidence="4">
    <location>
        <begin position="20"/>
        <end position="182"/>
    </location>
</feature>
<dbReference type="PRINTS" id="PR00313">
    <property type="entry name" value="CABNDNGRPT"/>
</dbReference>
<dbReference type="Pfam" id="PF17963">
    <property type="entry name" value="Big_9"/>
    <property type="match status" value="1"/>
</dbReference>
<dbReference type="PROSITE" id="PS00330">
    <property type="entry name" value="HEMOLYSIN_CALCIUM"/>
    <property type="match status" value="2"/>
</dbReference>
<reference evidence="5 6" key="1">
    <citation type="submission" date="2022-10" db="EMBL/GenBank/DDBJ databases">
        <title>Identification of biosynthetic pathway for the production of the potent trypsin inhibitor radiosumin.</title>
        <authorList>
            <person name="Fewer D.P."/>
            <person name="Delbaje E."/>
            <person name="Ouyang X."/>
            <person name="Agostino P.D."/>
            <person name="Wahlsten M."/>
            <person name="Jokela J."/>
            <person name="Permi P."/>
            <person name="Haapaniemi E."/>
            <person name="Koistinen H."/>
        </authorList>
    </citation>
    <scope>NUCLEOTIDE SEQUENCE [LARGE SCALE GENOMIC DNA]</scope>
    <source>
        <strain evidence="5 6">NIES-515</strain>
    </source>
</reference>
<dbReference type="InterPro" id="IPR025592">
    <property type="entry name" value="DUF4347"/>
</dbReference>
<feature type="compositionally biased region" description="Polar residues" evidence="3">
    <location>
        <begin position="1031"/>
        <end position="1050"/>
    </location>
</feature>
<dbReference type="EMBL" id="JAOWRF010000043">
    <property type="protein sequence ID" value="MCV3212537.1"/>
    <property type="molecule type" value="Genomic_DNA"/>
</dbReference>
<dbReference type="RefSeq" id="WP_263744051.1">
    <property type="nucleotide sequence ID" value="NZ_JAOWRF010000043.1"/>
</dbReference>
<dbReference type="PANTHER" id="PTHR38340">
    <property type="entry name" value="S-LAYER PROTEIN"/>
    <property type="match status" value="1"/>
</dbReference>
<organism evidence="5 6">
    <name type="scientific">Plectonema radiosum NIES-515</name>
    <dbReference type="NCBI Taxonomy" id="2986073"/>
    <lineage>
        <taxon>Bacteria</taxon>
        <taxon>Bacillati</taxon>
        <taxon>Cyanobacteriota</taxon>
        <taxon>Cyanophyceae</taxon>
        <taxon>Oscillatoriophycideae</taxon>
        <taxon>Oscillatoriales</taxon>
        <taxon>Microcoleaceae</taxon>
        <taxon>Plectonema</taxon>
    </lineage>
</organism>
<evidence type="ECO:0000313" key="6">
    <source>
        <dbReference type="Proteomes" id="UP001526143"/>
    </source>
</evidence>
<protein>
    <submittedName>
        <fullName evidence="5">DUF4347 domain-containing protein</fullName>
    </submittedName>
</protein>
<dbReference type="InterPro" id="IPR011049">
    <property type="entry name" value="Serralysin-like_metalloprot_C"/>
</dbReference>
<sequence>MTLQSNNYLVKSVWQEEREIIFIDATVEDYQSLIAGINPDTKVVILNQMKDGISQITDNLQGGKYKAVHIVSHGGEGSLQLGSKQLNSGNLDIYKSQLQQWRNYLTDDADILLYGCDVAAGKTGVGFVQQLSQLTGADVAASDDLTGNAALGGDWDLEVKTGKIESNVAFTPEVRNSYRSILPSIYINEILFNPPGADSPNEYIELRGTPGTTIPTGTYLVGIEGDSGSFNPGDVQNIFDLSGKTFGSNGFLVLLQKSNTYSVNSSANKLTNSGTGNGWGNGGTSSISHNGDSQTEIENASASFLLIQTGFAPSLNDDIDSNDDGTPDAGVYSSWTVLDSVAVLDGSSATDRAYGSIVFRKGTNGTAQSGATVVNTSFEAGYVGRWGDSTGSEATDWVAAVDNFGGSAPNWTLGTGSNSPSPGVFAGQALNHIGATNFTAIPRNTAPTLDNTGNPTLTAINEDISDSANVGTRVTDLISGLITDADGDPKAIAITGVNNTNGKWQLSTNGGTTWTDFGTVSDNSAVVLGAIPLYTDRLGTAPASQNWLSFTNVSGANQTLTPNGTNLNTTANNSIYAGYSNYTASTLVNSNFPTLNRTSGYSLSFNMGLVAESRTNSDRAGFSVIAISSDGTKGIELGFQQLSLTGGNIFAQGDGITANPGGQTNSLFKAAENVSFNTNLATNYTLSVQGDSYHLFANGTDILTGPLRDYTRFTGSIDPYETRNFIFLGDDTTSASGTFNLKQVVLQTDTRVRFVPNANYNGTSDITFRAWDTTNGTANGTTGVNASNNGGTSSFSNTSAKATITVNPVNDAPVVQANKTITLNEDASNTPLNITAPTDVDGDSLTITVTGLSDASKGKVYLADRATEVINNQKLTATELTGLVFSPVADANGSAGTFSYSANDGKVNSSQSITLNINPVNDRPIFTIGGNQSVKTGTGQQAIALWASGFYAGAANESGQKVAEYIVEVISNSGVVQGTPTINLAGDFIYTPSAIGTAEFRVKVRDDGGTANGGFDTSISTTQTFKITVNPTATNSINGTPNPDNLTGTDQSDRISGLDNNDTIYGGLGSDRIFGNNGNDTLYGDLGIKSDNSDIQPVYGLTFSMDDTIAGGAGSDKIYGNLGNDKLYGDEGDDFIWGGEGNDEIWGGYDNDTLSGGAGKDAFVLVRGQKADMIMDFTTEDVLGCAGALRYSSLIFTKQNGDTLITDKSTNELLATLKGFIGSANNGGLF</sequence>
<feature type="region of interest" description="Disordered" evidence="3">
    <location>
        <begin position="274"/>
        <end position="293"/>
    </location>
</feature>
<dbReference type="Proteomes" id="UP001526143">
    <property type="component" value="Unassembled WGS sequence"/>
</dbReference>
<name>A0ABT3ATS9_9CYAN</name>
<dbReference type="Pfam" id="PF14252">
    <property type="entry name" value="DUF4347"/>
    <property type="match status" value="1"/>
</dbReference>
<evidence type="ECO:0000256" key="3">
    <source>
        <dbReference type="SAM" id="MobiDB-lite"/>
    </source>
</evidence>
<dbReference type="Pfam" id="PF00353">
    <property type="entry name" value="HemolysinCabind"/>
    <property type="match status" value="2"/>
</dbReference>
<proteinExistence type="predicted"/>
<evidence type="ECO:0000256" key="2">
    <source>
        <dbReference type="ARBA" id="ARBA00022525"/>
    </source>
</evidence>
<dbReference type="InterPro" id="IPR050557">
    <property type="entry name" value="RTX_toxin/Mannuronan_C5-epim"/>
</dbReference>
<dbReference type="SUPFAM" id="SSF51120">
    <property type="entry name" value="beta-Roll"/>
    <property type="match status" value="2"/>
</dbReference>